<dbReference type="Pfam" id="PF23099">
    <property type="entry name" value="UTP20_C"/>
    <property type="match status" value="1"/>
</dbReference>
<evidence type="ECO:0000313" key="5">
    <source>
        <dbReference type="EMBL" id="KAG9451956.1"/>
    </source>
</evidence>
<dbReference type="GO" id="GO:0032040">
    <property type="term" value="C:small-subunit processome"/>
    <property type="evidence" value="ECO:0007669"/>
    <property type="project" value="TreeGrafter"/>
</dbReference>
<dbReference type="GO" id="GO:0030686">
    <property type="term" value="C:90S preribosome"/>
    <property type="evidence" value="ECO:0007669"/>
    <property type="project" value="TreeGrafter"/>
</dbReference>
<dbReference type="Pfam" id="PF20416">
    <property type="entry name" value="UTP20"/>
    <property type="match status" value="1"/>
</dbReference>
<comment type="caution">
    <text evidence="5">The sequence shown here is derived from an EMBL/GenBank/DDBJ whole genome shotgun (WGS) entry which is preliminary data.</text>
</comment>
<evidence type="ECO:0008006" key="7">
    <source>
        <dbReference type="Google" id="ProtNLM"/>
    </source>
</evidence>
<evidence type="ECO:0000259" key="3">
    <source>
        <dbReference type="Pfam" id="PF20416"/>
    </source>
</evidence>
<feature type="domain" description="U3 small nucleolar RNA-associated protein 20" evidence="3">
    <location>
        <begin position="1718"/>
        <end position="1934"/>
    </location>
</feature>
<dbReference type="SUPFAM" id="SSF48371">
    <property type="entry name" value="ARM repeat"/>
    <property type="match status" value="2"/>
</dbReference>
<evidence type="ECO:0000259" key="2">
    <source>
        <dbReference type="Pfam" id="PF07539"/>
    </source>
</evidence>
<evidence type="ECO:0000256" key="1">
    <source>
        <dbReference type="SAM" id="Coils"/>
    </source>
</evidence>
<feature type="domain" description="U3 small nucleolar RNA-associated protein 20 N-terminal" evidence="2">
    <location>
        <begin position="887"/>
        <end position="1471"/>
    </location>
</feature>
<dbReference type="InterPro" id="IPR052575">
    <property type="entry name" value="SSU_processome_comp_20"/>
</dbReference>
<protein>
    <recommendedName>
        <fullName evidence="7">Small subunit processome component 20 homolog</fullName>
    </recommendedName>
</protein>
<dbReference type="InterPro" id="IPR057525">
    <property type="entry name" value="UTP20_C"/>
</dbReference>
<accession>A0AAV7ETZ8</accession>
<dbReference type="Pfam" id="PF07539">
    <property type="entry name" value="UTP20_N"/>
    <property type="match status" value="1"/>
</dbReference>
<dbReference type="PANTHER" id="PTHR17695:SF11">
    <property type="entry name" value="SMALL SUBUNIT PROCESSOME COMPONENT 20 HOMOLOG"/>
    <property type="match status" value="1"/>
</dbReference>
<keyword evidence="1" id="KW-0175">Coiled coil</keyword>
<dbReference type="PANTHER" id="PTHR17695">
    <property type="entry name" value="SMALL SUBUNIT PROCESSOME COMPONENT 20 HOMOLOG"/>
    <property type="match status" value="1"/>
</dbReference>
<dbReference type="InterPro" id="IPR046523">
    <property type="entry name" value="UTP20_dom"/>
</dbReference>
<dbReference type="Gene3D" id="1.25.10.10">
    <property type="entry name" value="Leucine-rich Repeat Variant"/>
    <property type="match status" value="2"/>
</dbReference>
<proteinExistence type="predicted"/>
<reference evidence="5 6" key="1">
    <citation type="submission" date="2021-07" db="EMBL/GenBank/DDBJ databases">
        <title>The Aristolochia fimbriata genome: insights into angiosperm evolution, floral development and chemical biosynthesis.</title>
        <authorList>
            <person name="Jiao Y."/>
        </authorList>
    </citation>
    <scope>NUCLEOTIDE SEQUENCE [LARGE SCALE GENOMIC DNA]</scope>
    <source>
        <strain evidence="5">IBCAS-2021</strain>
        <tissue evidence="5">Leaf</tissue>
    </source>
</reference>
<evidence type="ECO:0000259" key="4">
    <source>
        <dbReference type="Pfam" id="PF23099"/>
    </source>
</evidence>
<dbReference type="EMBL" id="JAINDJ010000003">
    <property type="protein sequence ID" value="KAG9451956.1"/>
    <property type="molecule type" value="Genomic_DNA"/>
</dbReference>
<organism evidence="5 6">
    <name type="scientific">Aristolochia fimbriata</name>
    <name type="common">White veined hardy Dutchman's pipe vine</name>
    <dbReference type="NCBI Taxonomy" id="158543"/>
    <lineage>
        <taxon>Eukaryota</taxon>
        <taxon>Viridiplantae</taxon>
        <taxon>Streptophyta</taxon>
        <taxon>Embryophyta</taxon>
        <taxon>Tracheophyta</taxon>
        <taxon>Spermatophyta</taxon>
        <taxon>Magnoliopsida</taxon>
        <taxon>Magnoliidae</taxon>
        <taxon>Piperales</taxon>
        <taxon>Aristolochiaceae</taxon>
        <taxon>Aristolochia</taxon>
    </lineage>
</organism>
<dbReference type="InterPro" id="IPR016024">
    <property type="entry name" value="ARM-type_fold"/>
</dbReference>
<sequence>MAPYQSQPVKSLNESSGGKRFVFKNFEQRVSEIEIDVFRNLDHLKTEPSEGSSFFRDSLLYWRELNTAEDFISFYEEMMPWVQTLPQILLYKDTIISKLLCRLKMQAALSLEPILRLIASLSRDLLEDFLPFLQKIVDSLLDLLKNGGDREPEILEQVFTSWSYIMMHLQKYLTQDIANVMKVTVRLRYYPKHYVQEFMAEAVAYLLRNAPVQQLIKGVRKVIHEAVKKPLSPRKYGVSALLWQVMRGTSSKFHSRAKEVLRLLMDKFIMHSGDDFAQGSDTIIEVISVALERACEELAAGELTLILDCSFEQMFDCVDNRDLLHLSRLLSFIVTMVKYGKGKKISDLKPILEFVGLLVQRYVMAPSTEVEGYCNELLDRVLQLMLHLLDIPRISNDLTLMSSIVQQWEPVFLLRNLRLLTFMKALLGKDASVLYALRGPIVSAMDDLMETSSEEVIYLMLIFFEKLQGKLHSSNISSSLGISDGILSHWIRRITELASDETLSDISIHKSDLAVLWGVLFCYPYFCSSQADSSLIVKLVDALDQLLLTESEKIGGIEKPAWQSLVGAALASYQKVFCCTSADLQEISCFLSHATSYKSSQQVLCAVAEFLDSTLRSTSSNESKPTLHPELDVIKRDNAVHIFAENLGAPNKEIRISTLRILCHFEPLDHELDSTVDHVAKKLKTEGSQQDIQCCNVIQLLHSIEVTPLSIFASRQADIQISRIERGLSAARISKTDISITLYGILGILHNRFAQLWVPALKCLTTLLGNYVGLIWDIFIQYFEKCQNNFEASRDQVETLSLECPNNLNDLTKKFNSFLSPLSDSTPSSTIIILLLQSLQREKVPSIVQTRSRQLLPLFFKFMGYTSGDISSVSHFSPHACEGKEWRLVLKEWLNLLKLMRNPKSLYQCCALKEILIYRLLDDMDADVQLKVLDCLLTWKDDFLLPYEQNLRNLITSKNLREELTTWTLSRDSNNVLEEHRGNLIPLVIRVLIPKIRNLKVLASRKHAGVQHRRAVLCFLQQLDLDELPLFFSLLLKPLNPVAHVLEDFEKQRWSSCDAFVSEFLRSNFVENFSTENINNLSWKKRSGFLHVTEDILSTFDGFHIIPFLNLLMLFVVRMLESCTISLVRAKYSYPSVAENHSAGDAEETNAGADKMFKKNNALKLRSLCLKIISFVLHKYESHDFGTQFWDSFFMSVKPLVDSFKQEGSSSEKPSSLFSCFLAMSRSSNLVSLLAREEHLVSSIFSILTVKTASNAIIASVLSFIENLLYLDSDIDSHEDSGIKRVLLPNVEALIFNLHCLFTCRKGESRKSVTWPGKTELKIFLLLSNQFIAEECIEGLHVIQGILPVVGLEAVGKILAALAPLLVFAELDVRLCVCDVLDGLAVKKPSLDFLAKLLRSLNAVSTEEIGEFDYDARVNAYEKITPELFFMLEEDSALVILSHCIYDMSSEELILRQSASKSLLSFVKFSAVLLGPNEASQQDMLSHDRICENGQPETDVGWARTSILRIVNKFLLKHVGDAMTKAVSIQKEWLALLRCMILNLPTVPTLNSFKPLCSDDAEIDFFNNILHLQKHRRAKALSRFRNVVAAGNLSEAVTTKIFVPLFFNMLFEVKDGKGEHVRDACLDSLASVSCIMQWETYHLFLIRCFREIRLKPDKEKILVRLICSILDKFHFRQGKKDISHSDDFSSDAPIVPHDIQTTLQKSVLPEIQKLLTSESEKVNANISVAALKLLKLLPQDVMESQLPSIIQRISNFLKNRLESVRDEARSALAACVMELGPAYLHFIAKVLKSTLRRGYELHVLGYTLNFILAKMATDFLPGKLDYCLEEILVVAENDILGDVAEEKEVEKIASKMKETRKSKSFDTLKLMAQSITFKTHAVKLLSPVKSCLDKHLTQKVKTKADCMLHHIALGIECNPSVDPADLFVFAYGLIEDGINGENSQSSHLITVFALGVLNNRLKSMKLNKKDDQLLSLLDPLVGLLGNCLKSKYEDIVSTALKCFTPLMKLPLPSLRYQAKDIKNFLLDFTQRSGNASNPLTHTCLKLLTVLLQSDKVTLSDGQLKDLVQFLSVEIENESAQVVLSLLKAIVGRRLVINEIYDLVKRVGELMVRSQSEPIRKKCSQILLQFLLDYPLHDKRLQQHLDFLLENLSYVHPSGREAVLEMVHAVLKKFPKEVLTVHASNFFFKLILCLANENDNKVCMMVGAAIKLLIERISKQALHAIIDASLIWYSSEKPKSWSTGAQALGLLVEALKKGFQNYVDDILQVARRVLASAAHIAGDNAKEISDEDKIPLWKESYYTFIMLEKILLQFQDLFFEKNLEGIWDLVCKFLLHPHMRLQNISSQLVAVYFAEVSNAKSNRENLNLETCYLMEPSKLFPIAVSFCCQLRSKLLEEMHANLITQNLAFAFCGIHSFLSRRNGTTPLEFWSMLGLSERDSFLKAFEALGSRRGTETFFLCVSGDQNAQDGTENLQSLLARPLLKKMGKVALQMDDIQMKVVFNCFKVISLQIGPEGSSGYGMQLLEPLYRVSEGFAGKEVSDEIKQLAAEVRDSIREVMGIETFVQMYNQIRKSLKGKRDRRKQQLKRMTVINPMRHAKRKLRIAEKHRANKRRKIDKMKERRR</sequence>
<evidence type="ECO:0000313" key="6">
    <source>
        <dbReference type="Proteomes" id="UP000825729"/>
    </source>
</evidence>
<gene>
    <name evidence="5" type="ORF">H6P81_004860</name>
</gene>
<feature type="domain" description="U3 small nucleolar RNA-associated protein 20 C-terminal" evidence="4">
    <location>
        <begin position="2522"/>
        <end position="2617"/>
    </location>
</feature>
<dbReference type="Proteomes" id="UP000825729">
    <property type="component" value="Unassembled WGS sequence"/>
</dbReference>
<dbReference type="InterPro" id="IPR011989">
    <property type="entry name" value="ARM-like"/>
</dbReference>
<name>A0AAV7ETZ8_ARIFI</name>
<dbReference type="InterPro" id="IPR011430">
    <property type="entry name" value="UTP20_N"/>
</dbReference>
<feature type="coiled-coil region" evidence="1">
    <location>
        <begin position="2594"/>
        <end position="2621"/>
    </location>
</feature>
<keyword evidence="6" id="KW-1185">Reference proteome</keyword>